<evidence type="ECO:0000313" key="13">
    <source>
        <dbReference type="Proteomes" id="UP000241546"/>
    </source>
</evidence>
<comment type="catalytic activity">
    <reaction evidence="8">
        <text>a 5,6-dihydrouridine in mRNA + NAD(+) = a uridine in mRNA + NADH + H(+)</text>
        <dbReference type="Rhea" id="RHEA:69851"/>
        <dbReference type="Rhea" id="RHEA-COMP:14658"/>
        <dbReference type="Rhea" id="RHEA-COMP:17789"/>
        <dbReference type="ChEBI" id="CHEBI:15378"/>
        <dbReference type="ChEBI" id="CHEBI:57540"/>
        <dbReference type="ChEBI" id="CHEBI:57945"/>
        <dbReference type="ChEBI" id="CHEBI:65315"/>
        <dbReference type="ChEBI" id="CHEBI:74443"/>
    </reaction>
    <physiologicalReaction direction="right-to-left" evidence="8">
        <dbReference type="Rhea" id="RHEA:69853"/>
    </physiologicalReaction>
</comment>
<evidence type="ECO:0000256" key="10">
    <source>
        <dbReference type="SAM" id="MobiDB-lite"/>
    </source>
</evidence>
<evidence type="ECO:0000256" key="9">
    <source>
        <dbReference type="ARBA" id="ARBA00049447"/>
    </source>
</evidence>
<dbReference type="PANTHER" id="PTHR11082">
    <property type="entry name" value="TRNA-DIHYDROURIDINE SYNTHASE"/>
    <property type="match status" value="1"/>
</dbReference>
<name>A0A2T4BKL5_9HYPO</name>
<dbReference type="GO" id="GO:0017150">
    <property type="term" value="F:tRNA dihydrouridine synthase activity"/>
    <property type="evidence" value="ECO:0007669"/>
    <property type="project" value="InterPro"/>
</dbReference>
<dbReference type="RefSeq" id="XP_024753141.1">
    <property type="nucleotide sequence ID" value="XM_024892273.1"/>
</dbReference>
<evidence type="ECO:0000256" key="5">
    <source>
        <dbReference type="ARBA" id="ARBA00022694"/>
    </source>
</evidence>
<dbReference type="GeneID" id="36600391"/>
<dbReference type="Pfam" id="PF01207">
    <property type="entry name" value="Dus"/>
    <property type="match status" value="1"/>
</dbReference>
<dbReference type="PANTHER" id="PTHR11082:SF31">
    <property type="entry name" value="TRNA-DIHYDROURIDINE(20A_20B) SYNTHASE [NAD(P)+]-LIKE"/>
    <property type="match status" value="1"/>
</dbReference>
<evidence type="ECO:0000256" key="4">
    <source>
        <dbReference type="ARBA" id="ARBA00022664"/>
    </source>
</evidence>
<dbReference type="Proteomes" id="UP000241546">
    <property type="component" value="Unassembled WGS sequence"/>
</dbReference>
<keyword evidence="4" id="KW-0507">mRNA processing</keyword>
<feature type="domain" description="DUS-like FMN-binding" evidence="11">
    <location>
        <begin position="35"/>
        <end position="251"/>
    </location>
</feature>
<sequence length="414" mass="45866">MGSIDRDEDAPLPSLQHPLKIFDAARRQDRFLYACAPMVRYSKLAFRQTVHKYGVDLCWTPMILAKEFNRNQFARDSDFTISTTGIQPPTIVQFGANVPLELARAAALVAPFASGVDLNCGCPQSWACAETLGAALMNKRELVHDMVVETRQHLARDGWAVGLERDVDSPRGRSVSVKIRVHDDLRRTMDYLDTVIGHPQNRLVDWITIHPRTRHTPSTTPIRTEALEILTEKYSRTLPILLSGDVFDLAALPIRATTSSSSSSSSSSDVPDLATLTLKEDNPPNSSSTPSPSNPAQQQQQQQPKPSNTNLAGFMSARGLLANPALFAGRPRCPWEAVETFMCNVARCPLPLKLVVHHVQEMCGPGMGDDKAALLSKKERARFSEITNMADLIDFLDEKMEEHTGRKGGMRRDL</sequence>
<evidence type="ECO:0000256" key="3">
    <source>
        <dbReference type="ARBA" id="ARBA00022643"/>
    </source>
</evidence>
<dbReference type="PROSITE" id="PS01136">
    <property type="entry name" value="UPF0034"/>
    <property type="match status" value="1"/>
</dbReference>
<evidence type="ECO:0000256" key="1">
    <source>
        <dbReference type="ARBA" id="ARBA00001917"/>
    </source>
</evidence>
<evidence type="ECO:0000259" key="11">
    <source>
        <dbReference type="Pfam" id="PF01207"/>
    </source>
</evidence>
<keyword evidence="13" id="KW-1185">Reference proteome</keyword>
<dbReference type="InterPro" id="IPR035587">
    <property type="entry name" value="DUS-like_FMN-bd"/>
</dbReference>
<dbReference type="GO" id="GO:0050660">
    <property type="term" value="F:flavin adenine dinucleotide binding"/>
    <property type="evidence" value="ECO:0007669"/>
    <property type="project" value="InterPro"/>
</dbReference>
<protein>
    <submittedName>
        <fullName evidence="12">FMN-linked oxidoreductase</fullName>
    </submittedName>
</protein>
<proteinExistence type="predicted"/>
<dbReference type="InterPro" id="IPR018517">
    <property type="entry name" value="tRNA_hU_synthase_CS"/>
</dbReference>
<evidence type="ECO:0000256" key="6">
    <source>
        <dbReference type="ARBA" id="ARBA00023002"/>
    </source>
</evidence>
<evidence type="ECO:0000256" key="8">
    <source>
        <dbReference type="ARBA" id="ARBA00048342"/>
    </source>
</evidence>
<keyword evidence="3" id="KW-0288">FMN</keyword>
<keyword evidence="2" id="KW-0285">Flavoprotein</keyword>
<comment type="cofactor">
    <cofactor evidence="1">
        <name>FMN</name>
        <dbReference type="ChEBI" id="CHEBI:58210"/>
    </cofactor>
</comment>
<feature type="compositionally biased region" description="Low complexity" evidence="10">
    <location>
        <begin position="259"/>
        <end position="268"/>
    </location>
</feature>
<keyword evidence="6" id="KW-0560">Oxidoreductase</keyword>
<keyword evidence="5" id="KW-0819">tRNA processing</keyword>
<dbReference type="OrthoDB" id="9977870at2759"/>
<evidence type="ECO:0000256" key="7">
    <source>
        <dbReference type="ARBA" id="ARBA00045934"/>
    </source>
</evidence>
<comment type="function">
    <text evidence="7">Catalyzes the synthesis of dihydrouridine, a modified base found in the D-loop of most tRNAs. Specifically modifies U47 in cytoplasmic tRNAs. Catalyzes the synthesis of dihydrouridine in some mRNAs, thereby affecting their translation.</text>
</comment>
<accession>A0A2T4BKL5</accession>
<dbReference type="AlphaFoldDB" id="A0A2T4BKL5"/>
<evidence type="ECO:0000313" key="12">
    <source>
        <dbReference type="EMBL" id="PTB69821.1"/>
    </source>
</evidence>
<organism evidence="12 13">
    <name type="scientific">Trichoderma citrinoviride</name>
    <dbReference type="NCBI Taxonomy" id="58853"/>
    <lineage>
        <taxon>Eukaryota</taxon>
        <taxon>Fungi</taxon>
        <taxon>Dikarya</taxon>
        <taxon>Ascomycota</taxon>
        <taxon>Pezizomycotina</taxon>
        <taxon>Sordariomycetes</taxon>
        <taxon>Hypocreomycetidae</taxon>
        <taxon>Hypocreales</taxon>
        <taxon>Hypocreaceae</taxon>
        <taxon>Trichoderma</taxon>
    </lineage>
</organism>
<evidence type="ECO:0000256" key="2">
    <source>
        <dbReference type="ARBA" id="ARBA00022630"/>
    </source>
</evidence>
<comment type="catalytic activity">
    <reaction evidence="9">
        <text>a 5,6-dihydrouridine in mRNA + NADP(+) = a uridine in mRNA + NADPH + H(+)</text>
        <dbReference type="Rhea" id="RHEA:69855"/>
        <dbReference type="Rhea" id="RHEA-COMP:14658"/>
        <dbReference type="Rhea" id="RHEA-COMP:17789"/>
        <dbReference type="ChEBI" id="CHEBI:15378"/>
        <dbReference type="ChEBI" id="CHEBI:57783"/>
        <dbReference type="ChEBI" id="CHEBI:58349"/>
        <dbReference type="ChEBI" id="CHEBI:65315"/>
        <dbReference type="ChEBI" id="CHEBI:74443"/>
    </reaction>
    <physiologicalReaction direction="right-to-left" evidence="9">
        <dbReference type="Rhea" id="RHEA:69857"/>
    </physiologicalReaction>
</comment>
<feature type="region of interest" description="Disordered" evidence="10">
    <location>
        <begin position="258"/>
        <end position="312"/>
    </location>
</feature>
<feature type="compositionally biased region" description="Low complexity" evidence="10">
    <location>
        <begin position="283"/>
        <end position="310"/>
    </location>
</feature>
<dbReference type="Gene3D" id="3.20.20.70">
    <property type="entry name" value="Aldolase class I"/>
    <property type="match status" value="1"/>
</dbReference>
<reference evidence="13" key="1">
    <citation type="submission" date="2016-07" db="EMBL/GenBank/DDBJ databases">
        <title>Multiple horizontal gene transfer events from other fungi enriched the ability of initially mycotrophic Trichoderma (Ascomycota) to feed on dead plant biomass.</title>
        <authorList>
            <consortium name="DOE Joint Genome Institute"/>
            <person name="Atanasova L."/>
            <person name="Chenthamara K."/>
            <person name="Zhang J."/>
            <person name="Grujic M."/>
            <person name="Henrissat B."/>
            <person name="Kuo A."/>
            <person name="Aerts A."/>
            <person name="Salamov A."/>
            <person name="Lipzen A."/>
            <person name="Labutti K."/>
            <person name="Barry K."/>
            <person name="Miao Y."/>
            <person name="Rahimi M.J."/>
            <person name="Shen Q."/>
            <person name="Grigoriev I.V."/>
            <person name="Kubicek C.P."/>
            <person name="Druzhinina I.S."/>
        </authorList>
    </citation>
    <scope>NUCLEOTIDE SEQUENCE [LARGE SCALE GENOMIC DNA]</scope>
    <source>
        <strain evidence="13">TUCIM 6016</strain>
    </source>
</reference>
<dbReference type="GO" id="GO:0006397">
    <property type="term" value="P:mRNA processing"/>
    <property type="evidence" value="ECO:0007669"/>
    <property type="project" value="UniProtKB-KW"/>
</dbReference>
<dbReference type="SUPFAM" id="SSF51395">
    <property type="entry name" value="FMN-linked oxidoreductases"/>
    <property type="match status" value="1"/>
</dbReference>
<dbReference type="EMBL" id="KZ680208">
    <property type="protein sequence ID" value="PTB69821.1"/>
    <property type="molecule type" value="Genomic_DNA"/>
</dbReference>
<gene>
    <name evidence="12" type="ORF">BBK36DRAFT_1134345</name>
</gene>
<dbReference type="InterPro" id="IPR013785">
    <property type="entry name" value="Aldolase_TIM"/>
</dbReference>
<dbReference type="CDD" id="cd02801">
    <property type="entry name" value="DUS_like_FMN"/>
    <property type="match status" value="1"/>
</dbReference>